<keyword evidence="2" id="KW-1185">Reference proteome</keyword>
<proteinExistence type="predicted"/>
<dbReference type="eggNOG" id="ENOG5033EE5">
    <property type="taxonomic scope" value="Bacteria"/>
</dbReference>
<protein>
    <recommendedName>
        <fullName evidence="3">Lipoprotein</fullName>
    </recommendedName>
</protein>
<dbReference type="PATRIC" id="fig|1244869.3.peg.76"/>
<evidence type="ECO:0000313" key="1">
    <source>
        <dbReference type="EMBL" id="EME71993.1"/>
    </source>
</evidence>
<dbReference type="AlphaFoldDB" id="M3AGK4"/>
<comment type="caution">
    <text evidence="1">The sequence shown here is derived from an EMBL/GenBank/DDBJ whole genome shotgun (WGS) entry which is preliminary data.</text>
</comment>
<dbReference type="EMBL" id="AONQ01000001">
    <property type="protein sequence ID" value="EME71993.1"/>
    <property type="molecule type" value="Genomic_DNA"/>
</dbReference>
<dbReference type="OrthoDB" id="7362049at2"/>
<evidence type="ECO:0008006" key="3">
    <source>
        <dbReference type="Google" id="ProtNLM"/>
    </source>
</evidence>
<dbReference type="RefSeq" id="WP_008613067.1">
    <property type="nucleotide sequence ID" value="NZ_AONQ01000001.1"/>
</dbReference>
<dbReference type="Proteomes" id="UP000011744">
    <property type="component" value="Unassembled WGS sequence"/>
</dbReference>
<dbReference type="PROSITE" id="PS51257">
    <property type="entry name" value="PROKAR_LIPOPROTEIN"/>
    <property type="match status" value="1"/>
</dbReference>
<dbReference type="STRING" id="1244869.H261_00400"/>
<organism evidence="1 2">
    <name type="scientific">Paramagnetospirillum caucaseum</name>
    <dbReference type="NCBI Taxonomy" id="1244869"/>
    <lineage>
        <taxon>Bacteria</taxon>
        <taxon>Pseudomonadati</taxon>
        <taxon>Pseudomonadota</taxon>
        <taxon>Alphaproteobacteria</taxon>
        <taxon>Rhodospirillales</taxon>
        <taxon>Magnetospirillaceae</taxon>
        <taxon>Paramagnetospirillum</taxon>
    </lineage>
</organism>
<sequence>MIGRIIALAGVLAVGGCAWIGEQGSLNPGPRPLPNTYTFMQLEALSLINTHKTIGDHVIGWITGKDCSSPRAERGDAYCIDLPNRPPPPPQVYCYSTLARPTCYSQPYNEGNDRLIGFVPASTPIR</sequence>
<accession>M3AGK4</accession>
<reference evidence="1 2" key="1">
    <citation type="journal article" date="2014" name="Genome Announc.">
        <title>Draft Genome Sequence of Magnetospirillum sp. Strain SO-1, a Freshwater Magnetotactic Bacterium Isolated from the Ol'khovka River, Russia.</title>
        <authorList>
            <person name="Grouzdev D.S."/>
            <person name="Dziuba M.V."/>
            <person name="Sukhacheva M.S."/>
            <person name="Mardanov A.V."/>
            <person name="Beletskiy A.V."/>
            <person name="Kuznetsov B.B."/>
            <person name="Skryabin K.G."/>
        </authorList>
    </citation>
    <scope>NUCLEOTIDE SEQUENCE [LARGE SCALE GENOMIC DNA]</scope>
    <source>
        <strain evidence="1 2">SO-1</strain>
    </source>
</reference>
<evidence type="ECO:0000313" key="2">
    <source>
        <dbReference type="Proteomes" id="UP000011744"/>
    </source>
</evidence>
<name>M3AGK4_9PROT</name>
<gene>
    <name evidence="1" type="ORF">H261_00400</name>
</gene>